<keyword evidence="5 6" id="KW-0472">Membrane</keyword>
<keyword evidence="4 6" id="KW-1133">Transmembrane helix</keyword>
<feature type="domain" description="RDD" evidence="7">
    <location>
        <begin position="10"/>
        <end position="178"/>
    </location>
</feature>
<dbReference type="InterPro" id="IPR010432">
    <property type="entry name" value="RDD"/>
</dbReference>
<name>A0AA95BUQ3_9MICC</name>
<dbReference type="RefSeq" id="WP_257746053.1">
    <property type="nucleotide sequence ID" value="NZ_CP102487.1"/>
</dbReference>
<evidence type="ECO:0000259" key="7">
    <source>
        <dbReference type="Pfam" id="PF06271"/>
    </source>
</evidence>
<proteinExistence type="predicted"/>
<dbReference type="PANTHER" id="PTHR36115">
    <property type="entry name" value="PROLINE-RICH ANTIGEN HOMOLOG-RELATED"/>
    <property type="match status" value="1"/>
</dbReference>
<dbReference type="EMBL" id="CP102487">
    <property type="protein sequence ID" value="UUX59878.1"/>
    <property type="molecule type" value="Genomic_DNA"/>
</dbReference>
<protein>
    <submittedName>
        <fullName evidence="8">RDD family protein</fullName>
    </submittedName>
</protein>
<evidence type="ECO:0000256" key="1">
    <source>
        <dbReference type="ARBA" id="ARBA00004651"/>
    </source>
</evidence>
<feature type="transmembrane region" description="Helical" evidence="6">
    <location>
        <begin position="20"/>
        <end position="44"/>
    </location>
</feature>
<evidence type="ECO:0000256" key="3">
    <source>
        <dbReference type="ARBA" id="ARBA00022692"/>
    </source>
</evidence>
<comment type="subcellular location">
    <subcellularLocation>
        <location evidence="1">Cell membrane</location>
        <topology evidence="1">Multi-pass membrane protein</topology>
    </subcellularLocation>
</comment>
<evidence type="ECO:0000256" key="5">
    <source>
        <dbReference type="ARBA" id="ARBA00023136"/>
    </source>
</evidence>
<evidence type="ECO:0000256" key="4">
    <source>
        <dbReference type="ARBA" id="ARBA00022989"/>
    </source>
</evidence>
<dbReference type="Pfam" id="PF06271">
    <property type="entry name" value="RDD"/>
    <property type="match status" value="1"/>
</dbReference>
<evidence type="ECO:0000313" key="9">
    <source>
        <dbReference type="Proteomes" id="UP001060018"/>
    </source>
</evidence>
<dbReference type="AlphaFoldDB" id="A0AA95BUQ3"/>
<evidence type="ECO:0000256" key="6">
    <source>
        <dbReference type="SAM" id="Phobius"/>
    </source>
</evidence>
<reference evidence="8" key="1">
    <citation type="journal article" date="2022" name="Pest Manag. Sci.">
        <title>Glutamicibacter halophytocola-mediated host fitness of potato tuber moth on Solanaceae crops.</title>
        <authorList>
            <person name="Wang W."/>
            <person name="Xiao G."/>
            <person name="Du G."/>
            <person name="Chang L."/>
            <person name="Yang Y."/>
            <person name="Ye J."/>
            <person name="Chen B."/>
        </authorList>
    </citation>
    <scope>NUCLEOTIDE SEQUENCE</scope>
    <source>
        <strain evidence="8">S2</strain>
    </source>
</reference>
<organism evidence="8 9">
    <name type="scientific">Glutamicibacter halophytocola</name>
    <dbReference type="NCBI Taxonomy" id="1933880"/>
    <lineage>
        <taxon>Bacteria</taxon>
        <taxon>Bacillati</taxon>
        <taxon>Actinomycetota</taxon>
        <taxon>Actinomycetes</taxon>
        <taxon>Micrococcales</taxon>
        <taxon>Micrococcaceae</taxon>
        <taxon>Glutamicibacter</taxon>
    </lineage>
</organism>
<dbReference type="GO" id="GO:0005886">
    <property type="term" value="C:plasma membrane"/>
    <property type="evidence" value="ECO:0007669"/>
    <property type="project" value="UniProtKB-SubCell"/>
</dbReference>
<keyword evidence="2" id="KW-1003">Cell membrane</keyword>
<gene>
    <name evidence="8" type="ORF">NUH22_04445</name>
</gene>
<feature type="transmembrane region" description="Helical" evidence="6">
    <location>
        <begin position="56"/>
        <end position="76"/>
    </location>
</feature>
<feature type="transmembrane region" description="Helical" evidence="6">
    <location>
        <begin position="141"/>
        <end position="165"/>
    </location>
</feature>
<dbReference type="Proteomes" id="UP001060018">
    <property type="component" value="Chromosome"/>
</dbReference>
<sequence>MASYVSHHRPKFRTRLLALLLDYAVILGWMLALAIVTFLLYLITGDFFNWLALGTVRAQLLGFLVLVLPVGAYLYVGEGSRSQGTLGKRIMGLQVVDANTGERASQFRILIRTIAKLLPWEIAHFAVWNIVALTSDGGSRFPLWLTIVATAANLLPFIYIAFVAFQKDKRGPHDLFAGTQVVVGTKAGD</sequence>
<evidence type="ECO:0000256" key="2">
    <source>
        <dbReference type="ARBA" id="ARBA00022475"/>
    </source>
</evidence>
<dbReference type="InterPro" id="IPR051791">
    <property type="entry name" value="Pra-immunoreactive"/>
</dbReference>
<evidence type="ECO:0000313" key="8">
    <source>
        <dbReference type="EMBL" id="UUX59878.1"/>
    </source>
</evidence>
<accession>A0AA95BUQ3</accession>
<feature type="transmembrane region" description="Helical" evidence="6">
    <location>
        <begin position="117"/>
        <end position="135"/>
    </location>
</feature>
<keyword evidence="3 6" id="KW-0812">Transmembrane</keyword>